<dbReference type="RefSeq" id="WP_204448026.1">
    <property type="nucleotide sequence ID" value="NZ_JACJKY010000026.1"/>
</dbReference>
<dbReference type="PANTHER" id="PTHR20858">
    <property type="entry name" value="PHOSPHOMETHYLPYRIMIDINE KINASE"/>
    <property type="match status" value="1"/>
</dbReference>
<dbReference type="NCBIfam" id="NF005491">
    <property type="entry name" value="PRK07105.1"/>
    <property type="match status" value="1"/>
</dbReference>
<evidence type="ECO:0000256" key="3">
    <source>
        <dbReference type="ARBA" id="ARBA00022741"/>
    </source>
</evidence>
<dbReference type="GO" id="GO:0009228">
    <property type="term" value="P:thiamine biosynthetic process"/>
    <property type="evidence" value="ECO:0007669"/>
    <property type="project" value="UniProtKB-KW"/>
</dbReference>
<keyword evidence="3" id="KW-0547">Nucleotide-binding</keyword>
<dbReference type="GO" id="GO:0005524">
    <property type="term" value="F:ATP binding"/>
    <property type="evidence" value="ECO:0007669"/>
    <property type="project" value="UniProtKB-KW"/>
</dbReference>
<evidence type="ECO:0000313" key="8">
    <source>
        <dbReference type="EMBL" id="MBM6921778.1"/>
    </source>
</evidence>
<dbReference type="SUPFAM" id="SSF53613">
    <property type="entry name" value="Ribokinase-like"/>
    <property type="match status" value="1"/>
</dbReference>
<keyword evidence="6" id="KW-0784">Thiamine biosynthesis</keyword>
<evidence type="ECO:0000256" key="4">
    <source>
        <dbReference type="ARBA" id="ARBA00022777"/>
    </source>
</evidence>
<dbReference type="Proteomes" id="UP000774750">
    <property type="component" value="Unassembled WGS sequence"/>
</dbReference>
<keyword evidence="5" id="KW-0067">ATP-binding</keyword>
<dbReference type="GO" id="GO:0009443">
    <property type="term" value="P:pyridoxal 5'-phosphate salvage"/>
    <property type="evidence" value="ECO:0007669"/>
    <property type="project" value="InterPro"/>
</dbReference>
<comment type="caution">
    <text evidence="8">The sequence shown here is derived from an EMBL/GenBank/DDBJ whole genome shotgun (WGS) entry which is preliminary data.</text>
</comment>
<keyword evidence="2 8" id="KW-0808">Transferase</keyword>
<dbReference type="GO" id="GO:0005829">
    <property type="term" value="C:cytosol"/>
    <property type="evidence" value="ECO:0007669"/>
    <property type="project" value="TreeGrafter"/>
</dbReference>
<dbReference type="EMBL" id="JACJKY010000026">
    <property type="protein sequence ID" value="MBM6921778.1"/>
    <property type="molecule type" value="Genomic_DNA"/>
</dbReference>
<dbReference type="InterPro" id="IPR004625">
    <property type="entry name" value="PyrdxlKinase"/>
</dbReference>
<dbReference type="GO" id="GO:0008478">
    <property type="term" value="F:pyridoxal kinase activity"/>
    <property type="evidence" value="ECO:0007669"/>
    <property type="project" value="UniProtKB-EC"/>
</dbReference>
<sequence>MALAVKSVAAIHDLSGFGRCSLSVISPVLSVMGVQSVAVPTAVLSTHTGGFGDVVMEDLTSYIPQALAHYKRIALSFDCIYTGFLASSEQIDHCVDFIEAYPNALTVVDPVMGDNGRTYRTYTDQMCKRLLDLVHRADVITPNKTEMFLLLQESFDPMPLTFSRAKSYLVKLSELGPKQVIVTGVELADMTVSNIGYDRDTNTFWRVVCHYVPQSYPGTGDVFASIVVGSLLNGDSLAIAMERATRFLEMTIKATYSYGTDPKQGILLEKNLGWLVKAHEFNGYESF</sequence>
<dbReference type="Gene3D" id="3.40.1190.20">
    <property type="match status" value="1"/>
</dbReference>
<evidence type="ECO:0000256" key="5">
    <source>
        <dbReference type="ARBA" id="ARBA00022840"/>
    </source>
</evidence>
<evidence type="ECO:0000256" key="1">
    <source>
        <dbReference type="ARBA" id="ARBA00012104"/>
    </source>
</evidence>
<reference evidence="8" key="1">
    <citation type="submission" date="2020-08" db="EMBL/GenBank/DDBJ databases">
        <authorList>
            <person name="Cejkova D."/>
            <person name="Kubasova T."/>
            <person name="Jahodarova E."/>
            <person name="Rychlik I."/>
        </authorList>
    </citation>
    <scope>NUCLEOTIDE SEQUENCE</scope>
    <source>
        <strain evidence="8">An559</strain>
    </source>
</reference>
<reference evidence="8" key="2">
    <citation type="journal article" date="2021" name="Sci. Rep.">
        <title>The distribution of antibiotic resistance genes in chicken gut microbiota commensals.</title>
        <authorList>
            <person name="Juricova H."/>
            <person name="Matiasovicova J."/>
            <person name="Kubasova T."/>
            <person name="Cejkova D."/>
            <person name="Rychlik I."/>
        </authorList>
    </citation>
    <scope>NUCLEOTIDE SEQUENCE</scope>
    <source>
        <strain evidence="8">An559</strain>
    </source>
</reference>
<dbReference type="InterPro" id="IPR029056">
    <property type="entry name" value="Ribokinase-like"/>
</dbReference>
<protein>
    <recommendedName>
        <fullName evidence="1">pyridoxal kinase</fullName>
        <ecNumber evidence="1">2.7.1.35</ecNumber>
    </recommendedName>
</protein>
<evidence type="ECO:0000256" key="6">
    <source>
        <dbReference type="ARBA" id="ARBA00022977"/>
    </source>
</evidence>
<dbReference type="GO" id="GO:0008902">
    <property type="term" value="F:hydroxymethylpyrimidine kinase activity"/>
    <property type="evidence" value="ECO:0007669"/>
    <property type="project" value="TreeGrafter"/>
</dbReference>
<organism evidence="8 9">
    <name type="scientific">Merdimmobilis hominis</name>
    <dbReference type="NCBI Taxonomy" id="2897707"/>
    <lineage>
        <taxon>Bacteria</taxon>
        <taxon>Bacillati</taxon>
        <taxon>Bacillota</taxon>
        <taxon>Clostridia</taxon>
        <taxon>Eubacteriales</taxon>
        <taxon>Oscillospiraceae</taxon>
        <taxon>Merdimmobilis</taxon>
    </lineage>
</organism>
<dbReference type="CDD" id="cd01173">
    <property type="entry name" value="pyridoxal_pyridoxamine_kinase"/>
    <property type="match status" value="1"/>
</dbReference>
<gene>
    <name evidence="8" type="ORF">H6A12_11515</name>
</gene>
<name>A0A939BFM4_9FIRM</name>
<dbReference type="EC" id="2.7.1.35" evidence="1"/>
<dbReference type="PANTHER" id="PTHR20858:SF17">
    <property type="entry name" value="HYDROXYMETHYLPYRIMIDINE_PHOSPHOMETHYLPYRIMIDINE KINASE THI20-RELATED"/>
    <property type="match status" value="1"/>
</dbReference>
<dbReference type="AlphaFoldDB" id="A0A939BFM4"/>
<proteinExistence type="predicted"/>
<evidence type="ECO:0000313" key="9">
    <source>
        <dbReference type="Proteomes" id="UP000774750"/>
    </source>
</evidence>
<dbReference type="InterPro" id="IPR013749">
    <property type="entry name" value="PM/HMP-P_kinase-1"/>
</dbReference>
<dbReference type="Pfam" id="PF08543">
    <property type="entry name" value="Phos_pyr_kin"/>
    <property type="match status" value="1"/>
</dbReference>
<evidence type="ECO:0000259" key="7">
    <source>
        <dbReference type="Pfam" id="PF08543"/>
    </source>
</evidence>
<keyword evidence="4 8" id="KW-0418">Kinase</keyword>
<accession>A0A939BFM4</accession>
<feature type="domain" description="Pyridoxamine kinase/Phosphomethylpyrimidine kinase" evidence="7">
    <location>
        <begin position="30"/>
        <end position="260"/>
    </location>
</feature>
<keyword evidence="9" id="KW-1185">Reference proteome</keyword>
<dbReference type="GO" id="GO:0008972">
    <property type="term" value="F:phosphomethylpyrimidine kinase activity"/>
    <property type="evidence" value="ECO:0007669"/>
    <property type="project" value="TreeGrafter"/>
</dbReference>
<evidence type="ECO:0000256" key="2">
    <source>
        <dbReference type="ARBA" id="ARBA00022679"/>
    </source>
</evidence>